<proteinExistence type="predicted"/>
<feature type="region of interest" description="Disordered" evidence="1">
    <location>
        <begin position="1"/>
        <end position="52"/>
    </location>
</feature>
<organism evidence="2 3">
    <name type="scientific">Iris pallida</name>
    <name type="common">Sweet iris</name>
    <dbReference type="NCBI Taxonomy" id="29817"/>
    <lineage>
        <taxon>Eukaryota</taxon>
        <taxon>Viridiplantae</taxon>
        <taxon>Streptophyta</taxon>
        <taxon>Embryophyta</taxon>
        <taxon>Tracheophyta</taxon>
        <taxon>Spermatophyta</taxon>
        <taxon>Magnoliopsida</taxon>
        <taxon>Liliopsida</taxon>
        <taxon>Asparagales</taxon>
        <taxon>Iridaceae</taxon>
        <taxon>Iridoideae</taxon>
        <taxon>Irideae</taxon>
        <taxon>Iris</taxon>
    </lineage>
</organism>
<sequence length="122" mass="12776">MSHTEVGSSPPRAVPLAAVLSSSAPPRLGTSLRRSRASPGHAPPGGPFTPCLRRTSPCYVMPTGGESSARLRSRLQAPQTHHVSTILISPQPSRRLLPRAAPGSALCARSPSPDETSFSPLH</sequence>
<evidence type="ECO:0000256" key="1">
    <source>
        <dbReference type="SAM" id="MobiDB-lite"/>
    </source>
</evidence>
<dbReference type="AlphaFoldDB" id="A0AAX6GBT7"/>
<reference evidence="2" key="1">
    <citation type="journal article" date="2023" name="GigaByte">
        <title>Genome assembly of the bearded iris, Iris pallida Lam.</title>
        <authorList>
            <person name="Bruccoleri R.E."/>
            <person name="Oakeley E.J."/>
            <person name="Faust A.M.E."/>
            <person name="Altorfer M."/>
            <person name="Dessus-Babus S."/>
            <person name="Burckhardt D."/>
            <person name="Oertli M."/>
            <person name="Naumann U."/>
            <person name="Petersen F."/>
            <person name="Wong J."/>
        </authorList>
    </citation>
    <scope>NUCLEOTIDE SEQUENCE</scope>
    <source>
        <strain evidence="2">GSM-AAB239-AS_SAM_17_03QT</strain>
    </source>
</reference>
<name>A0AAX6GBT7_IRIPA</name>
<comment type="caution">
    <text evidence="2">The sequence shown here is derived from an EMBL/GenBank/DDBJ whole genome shotgun (WGS) entry which is preliminary data.</text>
</comment>
<reference evidence="2" key="2">
    <citation type="submission" date="2023-04" db="EMBL/GenBank/DDBJ databases">
        <authorList>
            <person name="Bruccoleri R.E."/>
            <person name="Oakeley E.J."/>
            <person name="Faust A.-M."/>
            <person name="Dessus-Babus S."/>
            <person name="Altorfer M."/>
            <person name="Burckhardt D."/>
            <person name="Oertli M."/>
            <person name="Naumann U."/>
            <person name="Petersen F."/>
            <person name="Wong J."/>
        </authorList>
    </citation>
    <scope>NUCLEOTIDE SEQUENCE</scope>
    <source>
        <strain evidence="2">GSM-AAB239-AS_SAM_17_03QT</strain>
        <tissue evidence="2">Leaf</tissue>
    </source>
</reference>
<dbReference type="EMBL" id="JANAVB010021000">
    <property type="protein sequence ID" value="KAJ6826226.1"/>
    <property type="molecule type" value="Genomic_DNA"/>
</dbReference>
<feature type="compositionally biased region" description="Polar residues" evidence="1">
    <location>
        <begin position="113"/>
        <end position="122"/>
    </location>
</feature>
<evidence type="ECO:0000313" key="3">
    <source>
        <dbReference type="Proteomes" id="UP001140949"/>
    </source>
</evidence>
<protein>
    <submittedName>
        <fullName evidence="2">Vegetative cell wall protein gp1-like</fullName>
    </submittedName>
</protein>
<feature type="region of interest" description="Disordered" evidence="1">
    <location>
        <begin position="92"/>
        <end position="122"/>
    </location>
</feature>
<evidence type="ECO:0000313" key="2">
    <source>
        <dbReference type="EMBL" id="KAJ6826226.1"/>
    </source>
</evidence>
<accession>A0AAX6GBT7</accession>
<dbReference type="Proteomes" id="UP001140949">
    <property type="component" value="Unassembled WGS sequence"/>
</dbReference>
<keyword evidence="3" id="KW-1185">Reference proteome</keyword>
<feature type="compositionally biased region" description="Low complexity" evidence="1">
    <location>
        <begin position="14"/>
        <end position="28"/>
    </location>
</feature>
<gene>
    <name evidence="2" type="ORF">M6B38_372425</name>
</gene>